<dbReference type="CDD" id="cd06225">
    <property type="entry name" value="HAMP"/>
    <property type="match status" value="1"/>
</dbReference>
<dbReference type="SMART" id="SM00387">
    <property type="entry name" value="HATPase_c"/>
    <property type="match status" value="1"/>
</dbReference>
<feature type="transmembrane region" description="Helical" evidence="10">
    <location>
        <begin position="473"/>
        <end position="495"/>
    </location>
</feature>
<evidence type="ECO:0000256" key="4">
    <source>
        <dbReference type="ARBA" id="ARBA00022553"/>
    </source>
</evidence>
<evidence type="ECO:0000256" key="8">
    <source>
        <dbReference type="ARBA" id="ARBA00022840"/>
    </source>
</evidence>
<dbReference type="PROSITE" id="PS50885">
    <property type="entry name" value="HAMP"/>
    <property type="match status" value="1"/>
</dbReference>
<protein>
    <recommendedName>
        <fullName evidence="3">histidine kinase</fullName>
        <ecNumber evidence="3">2.7.13.3</ecNumber>
    </recommendedName>
</protein>
<keyword evidence="4" id="KW-0597">Phosphoprotein</keyword>
<evidence type="ECO:0000256" key="2">
    <source>
        <dbReference type="ARBA" id="ARBA00004370"/>
    </source>
</evidence>
<dbReference type="SUPFAM" id="SSF47384">
    <property type="entry name" value="Homodimeric domain of signal transducing histidine kinase"/>
    <property type="match status" value="1"/>
</dbReference>
<evidence type="ECO:0000256" key="7">
    <source>
        <dbReference type="ARBA" id="ARBA00022777"/>
    </source>
</evidence>
<dbReference type="EC" id="2.7.13.3" evidence="3"/>
<dbReference type="CDD" id="cd00075">
    <property type="entry name" value="HATPase"/>
    <property type="match status" value="1"/>
</dbReference>
<dbReference type="SMART" id="SM00304">
    <property type="entry name" value="HAMP"/>
    <property type="match status" value="1"/>
</dbReference>
<evidence type="ECO:0000256" key="5">
    <source>
        <dbReference type="ARBA" id="ARBA00022679"/>
    </source>
</evidence>
<dbReference type="STRING" id="177437.HRM2_45830"/>
<dbReference type="HOGENOM" id="CLU_505018_0_0_7"/>
<feature type="transmembrane region" description="Helical" evidence="10">
    <location>
        <begin position="527"/>
        <end position="546"/>
    </location>
</feature>
<keyword evidence="10" id="KW-0812">Transmembrane</keyword>
<evidence type="ECO:0000313" key="14">
    <source>
        <dbReference type="Proteomes" id="UP000000442"/>
    </source>
</evidence>
<dbReference type="Pfam" id="PF00672">
    <property type="entry name" value="HAMP"/>
    <property type="match status" value="1"/>
</dbReference>
<comment type="subcellular location">
    <subcellularLocation>
        <location evidence="2">Membrane</location>
    </subcellularLocation>
</comment>
<feature type="transmembrane region" description="Helical" evidence="10">
    <location>
        <begin position="264"/>
        <end position="281"/>
    </location>
</feature>
<dbReference type="GO" id="GO:0005524">
    <property type="term" value="F:ATP binding"/>
    <property type="evidence" value="ECO:0007669"/>
    <property type="project" value="UniProtKB-KW"/>
</dbReference>
<keyword evidence="10" id="KW-0472">Membrane</keyword>
<feature type="domain" description="Histidine kinase" evidence="11">
    <location>
        <begin position="352"/>
        <end position="573"/>
    </location>
</feature>
<dbReference type="Gene3D" id="1.10.287.130">
    <property type="match status" value="1"/>
</dbReference>
<dbReference type="InterPro" id="IPR003661">
    <property type="entry name" value="HisK_dim/P_dom"/>
</dbReference>
<dbReference type="InterPro" id="IPR005467">
    <property type="entry name" value="His_kinase_dom"/>
</dbReference>
<dbReference type="PANTHER" id="PTHR43065">
    <property type="entry name" value="SENSOR HISTIDINE KINASE"/>
    <property type="match status" value="1"/>
</dbReference>
<dbReference type="eggNOG" id="COG4191">
    <property type="taxonomic scope" value="Bacteria"/>
</dbReference>
<dbReference type="GO" id="GO:0016020">
    <property type="term" value="C:membrane"/>
    <property type="evidence" value="ECO:0007669"/>
    <property type="project" value="UniProtKB-SubCell"/>
</dbReference>
<evidence type="ECO:0000256" key="1">
    <source>
        <dbReference type="ARBA" id="ARBA00000085"/>
    </source>
</evidence>
<dbReference type="InterPro" id="IPR003660">
    <property type="entry name" value="HAMP_dom"/>
</dbReference>
<dbReference type="Pfam" id="PF02518">
    <property type="entry name" value="HATPase_c"/>
    <property type="match status" value="1"/>
</dbReference>
<dbReference type="Proteomes" id="UP000000442">
    <property type="component" value="Chromosome"/>
</dbReference>
<evidence type="ECO:0000259" key="11">
    <source>
        <dbReference type="PROSITE" id="PS50109"/>
    </source>
</evidence>
<dbReference type="PANTHER" id="PTHR43065:SF10">
    <property type="entry name" value="PEROXIDE STRESS-ACTIVATED HISTIDINE KINASE MAK3"/>
    <property type="match status" value="1"/>
</dbReference>
<evidence type="ECO:0000256" key="6">
    <source>
        <dbReference type="ARBA" id="ARBA00022741"/>
    </source>
</evidence>
<feature type="transmembrane region" description="Helical" evidence="10">
    <location>
        <begin position="12"/>
        <end position="30"/>
    </location>
</feature>
<feature type="domain" description="HAMP" evidence="12">
    <location>
        <begin position="283"/>
        <end position="335"/>
    </location>
</feature>
<evidence type="ECO:0000256" key="9">
    <source>
        <dbReference type="ARBA" id="ARBA00023012"/>
    </source>
</evidence>
<dbReference type="PROSITE" id="PS50109">
    <property type="entry name" value="HIS_KIN"/>
    <property type="match status" value="1"/>
</dbReference>
<evidence type="ECO:0000256" key="10">
    <source>
        <dbReference type="SAM" id="Phobius"/>
    </source>
</evidence>
<dbReference type="AlphaFoldDB" id="C0QG60"/>
<sequence length="580" mass="66643">MLKLPLKWRIFWLYFVFGFIPLVMVFYFSVNAYTLSIETVTEKQVSQLVQRIAEQTETLCLQIVHDMEQLSTLPYVQIAFVEYQNTHRLNLLREKLDRFRNGRTLYERITLFTNHGRVLAANHMTEQTSPNQFVLGKNRSMAGVDDVFYKIFKENDQNHIAIFKRVYDFQEQHQPVGFVSVLIPLDHVVAFLERLEMGPDSEKLIVMETGEPVFSQNEFQRHEQVNDKKKEYAAQIPVMNWRILLRIPERELFKDVHQLVQRNLFFMFVVLLLAMGASFFFSRREIHPLTEIINGTREFAAGNLDHRIQTPSGIEVRRLSNAFNQMAKQLKERQLELIKSNKLAALGLLIAGIAHEIKNPLAGIKTTAQVMVEVLQLCPRHETQVNLDENDYYDIKGMAQDIGQEVNRLNKIVTDLLNFAKPRPSRITRCDMKEIVDDCLRILQKEIKNRKITISNEVRNCISMADRDQMVQVFINLLLNAISIVAPGTGIISLASFKNESTAPVIIIKDNGPGIPEEKVDHIFDPFFSMSGTGTGLGLSIVYTLLAQNNARIKVSSRVGNGTQFQLTFKEYHDREPGDG</sequence>
<dbReference type="PRINTS" id="PR00344">
    <property type="entry name" value="BCTRLSENSOR"/>
</dbReference>
<keyword evidence="5" id="KW-0808">Transferase</keyword>
<dbReference type="InterPro" id="IPR036890">
    <property type="entry name" value="HATPase_C_sf"/>
</dbReference>
<evidence type="ECO:0000259" key="12">
    <source>
        <dbReference type="PROSITE" id="PS50885"/>
    </source>
</evidence>
<dbReference type="Gene3D" id="6.10.340.10">
    <property type="match status" value="1"/>
</dbReference>
<comment type="catalytic activity">
    <reaction evidence="1">
        <text>ATP + protein L-histidine = ADP + protein N-phospho-L-histidine.</text>
        <dbReference type="EC" id="2.7.13.3"/>
    </reaction>
</comment>
<keyword evidence="7 13" id="KW-0418">Kinase</keyword>
<dbReference type="SUPFAM" id="SSF55874">
    <property type="entry name" value="ATPase domain of HSP90 chaperone/DNA topoisomerase II/histidine kinase"/>
    <property type="match status" value="1"/>
</dbReference>
<dbReference type="KEGG" id="dat:HRM2_45830"/>
<gene>
    <name evidence="13" type="ordered locus">HRM2_45830</name>
</gene>
<keyword evidence="14" id="KW-1185">Reference proteome</keyword>
<dbReference type="GO" id="GO:0000155">
    <property type="term" value="F:phosphorelay sensor kinase activity"/>
    <property type="evidence" value="ECO:0007669"/>
    <property type="project" value="InterPro"/>
</dbReference>
<dbReference type="InterPro" id="IPR036097">
    <property type="entry name" value="HisK_dim/P_sf"/>
</dbReference>
<keyword evidence="6" id="KW-0547">Nucleotide-binding</keyword>
<dbReference type="SUPFAM" id="SSF158472">
    <property type="entry name" value="HAMP domain-like"/>
    <property type="match status" value="1"/>
</dbReference>
<dbReference type="Gene3D" id="3.30.565.10">
    <property type="entry name" value="Histidine kinase-like ATPase, C-terminal domain"/>
    <property type="match status" value="1"/>
</dbReference>
<accession>C0QG60</accession>
<evidence type="ECO:0000256" key="3">
    <source>
        <dbReference type="ARBA" id="ARBA00012438"/>
    </source>
</evidence>
<dbReference type="OrthoDB" id="9781147at2"/>
<dbReference type="InterPro" id="IPR003594">
    <property type="entry name" value="HATPase_dom"/>
</dbReference>
<name>C0QG60_DESAH</name>
<dbReference type="EMBL" id="CP001087">
    <property type="protein sequence ID" value="ACN17639.1"/>
    <property type="molecule type" value="Genomic_DNA"/>
</dbReference>
<dbReference type="Pfam" id="PF00512">
    <property type="entry name" value="HisKA"/>
    <property type="match status" value="1"/>
</dbReference>
<dbReference type="InterPro" id="IPR004358">
    <property type="entry name" value="Sig_transdc_His_kin-like_C"/>
</dbReference>
<organism evidence="13 14">
    <name type="scientific">Desulforapulum autotrophicum (strain ATCC 43914 / DSM 3382 / VKM B-1955 / HRM2)</name>
    <name type="common">Desulfobacterium autotrophicum</name>
    <dbReference type="NCBI Taxonomy" id="177437"/>
    <lineage>
        <taxon>Bacteria</taxon>
        <taxon>Pseudomonadati</taxon>
        <taxon>Thermodesulfobacteriota</taxon>
        <taxon>Desulfobacteria</taxon>
        <taxon>Desulfobacterales</taxon>
        <taxon>Desulfobacteraceae</taxon>
        <taxon>Desulforapulum</taxon>
    </lineage>
</organism>
<keyword evidence="8" id="KW-0067">ATP-binding</keyword>
<keyword evidence="9" id="KW-0902">Two-component regulatory system</keyword>
<dbReference type="CDD" id="cd00082">
    <property type="entry name" value="HisKA"/>
    <property type="match status" value="1"/>
</dbReference>
<proteinExistence type="predicted"/>
<keyword evidence="10" id="KW-1133">Transmembrane helix</keyword>
<evidence type="ECO:0000313" key="13">
    <source>
        <dbReference type="EMBL" id="ACN17639.1"/>
    </source>
</evidence>
<dbReference type="SMART" id="SM00388">
    <property type="entry name" value="HisKA"/>
    <property type="match status" value="1"/>
</dbReference>
<reference evidence="13 14" key="1">
    <citation type="journal article" date="2009" name="Environ. Microbiol.">
        <title>Genome sequence of Desulfobacterium autotrophicum HRM2, a marine sulfate reducer oxidizing organic carbon completely to carbon dioxide.</title>
        <authorList>
            <person name="Strittmatter A.W."/>
            <person name="Liesegang H."/>
            <person name="Rabus R."/>
            <person name="Decker I."/>
            <person name="Amann J."/>
            <person name="Andres S."/>
            <person name="Henne A."/>
            <person name="Fricke W.F."/>
            <person name="Martinez-Arias R."/>
            <person name="Bartels D."/>
            <person name="Goesmann A."/>
            <person name="Krause L."/>
            <person name="Puehler A."/>
            <person name="Klenk H.P."/>
            <person name="Richter M."/>
            <person name="Schuler M."/>
            <person name="Gloeckner F.O."/>
            <person name="Meyerdierks A."/>
            <person name="Gottschalk G."/>
            <person name="Amann R."/>
        </authorList>
    </citation>
    <scope>NUCLEOTIDE SEQUENCE [LARGE SCALE GENOMIC DNA]</scope>
    <source>
        <strain evidence="14">ATCC 43914 / DSM 3382 / HRM2</strain>
    </source>
</reference>